<dbReference type="Proteomes" id="UP000628736">
    <property type="component" value="Unassembled WGS sequence"/>
</dbReference>
<keyword evidence="1" id="KW-0812">Transmembrane</keyword>
<evidence type="ECO:0000313" key="3">
    <source>
        <dbReference type="Proteomes" id="UP000628736"/>
    </source>
</evidence>
<evidence type="ECO:0000313" key="2">
    <source>
        <dbReference type="EMBL" id="MBC5721729.1"/>
    </source>
</evidence>
<name>A0A8J6J0S4_9FIRM</name>
<gene>
    <name evidence="2" type="ORF">H8S11_02675</name>
</gene>
<dbReference type="AlphaFoldDB" id="A0A8J6J0S4"/>
<feature type="transmembrane region" description="Helical" evidence="1">
    <location>
        <begin position="188"/>
        <end position="214"/>
    </location>
</feature>
<keyword evidence="1" id="KW-1133">Transmembrane helix</keyword>
<keyword evidence="3" id="KW-1185">Reference proteome</keyword>
<feature type="transmembrane region" description="Helical" evidence="1">
    <location>
        <begin position="93"/>
        <end position="115"/>
    </location>
</feature>
<sequence>MKTSKPLSLLLSLLTALAVLSGSIAAPLLCRPFYYAHIDALGLVEYTGLTREQITEAFDQMMDYCLGQRPNFAAGVLPFSASGASHFADVRGLFLLDLWVLVLSLAGLVVLFFWCRRKKARPHCFLGRGPGFWAASALGAIFLVVGGLAALDFDRAFVVFHALFFPGKENWLFNWWEDPVILILPQEFFRNCAVLVLTLLLTWCAVLIGADLWAASIRKKRREEVSRQGGCSGCPGCQG</sequence>
<keyword evidence="1" id="KW-0472">Membrane</keyword>
<accession>A0A8J6J0S4</accession>
<evidence type="ECO:0000256" key="1">
    <source>
        <dbReference type="SAM" id="Phobius"/>
    </source>
</evidence>
<feature type="transmembrane region" description="Helical" evidence="1">
    <location>
        <begin position="131"/>
        <end position="151"/>
    </location>
</feature>
<reference evidence="2" key="1">
    <citation type="submission" date="2020-08" db="EMBL/GenBank/DDBJ databases">
        <title>Genome public.</title>
        <authorList>
            <person name="Liu C."/>
            <person name="Sun Q."/>
        </authorList>
    </citation>
    <scope>NUCLEOTIDE SEQUENCE</scope>
    <source>
        <strain evidence="2">NSJ-23</strain>
    </source>
</reference>
<comment type="caution">
    <text evidence="2">The sequence shown here is derived from an EMBL/GenBank/DDBJ whole genome shotgun (WGS) entry which is preliminary data.</text>
</comment>
<organism evidence="2 3">
    <name type="scientific">Flintibacter hominis</name>
    <dbReference type="NCBI Taxonomy" id="2763048"/>
    <lineage>
        <taxon>Bacteria</taxon>
        <taxon>Bacillati</taxon>
        <taxon>Bacillota</taxon>
        <taxon>Clostridia</taxon>
        <taxon>Eubacteriales</taxon>
        <taxon>Flintibacter</taxon>
    </lineage>
</organism>
<dbReference type="RefSeq" id="WP_186852086.1">
    <property type="nucleotide sequence ID" value="NZ_JACOPO010000001.1"/>
</dbReference>
<dbReference type="EMBL" id="JACOPO010000001">
    <property type="protein sequence ID" value="MBC5721729.1"/>
    <property type="molecule type" value="Genomic_DNA"/>
</dbReference>
<dbReference type="NCBIfam" id="TIGR01906">
    <property type="entry name" value="integ_TIGR01906"/>
    <property type="match status" value="1"/>
</dbReference>
<dbReference type="Pfam" id="PF07314">
    <property type="entry name" value="Lit"/>
    <property type="match status" value="1"/>
</dbReference>
<proteinExistence type="predicted"/>
<dbReference type="InterPro" id="IPR010178">
    <property type="entry name" value="Lit"/>
</dbReference>
<protein>
    <submittedName>
        <fullName evidence="2">TIGR01906 family membrane protein</fullName>
    </submittedName>
</protein>